<evidence type="ECO:0000313" key="4">
    <source>
        <dbReference type="Proteomes" id="UP001501207"/>
    </source>
</evidence>
<dbReference type="Pfam" id="PF00561">
    <property type="entry name" value="Abhydrolase_1"/>
    <property type="match status" value="1"/>
</dbReference>
<protein>
    <submittedName>
        <fullName evidence="3">Alpha/beta hydrolase</fullName>
    </submittedName>
</protein>
<name>A0ABP8G4E0_9BACT</name>
<evidence type="ECO:0000256" key="1">
    <source>
        <dbReference type="ARBA" id="ARBA00022801"/>
    </source>
</evidence>
<sequence length="351" mass="38693">MKKFLRILAIVVAVLLILYIAGPREHVQDLSGPLPAVPQQAAALDTFVQNREARVPGLKPDNEARIIWADPAQPQKTRYSIVYLHGFGASWAEGAPVHRQLAKTFGCNLYLSRLAEHGIDRPDAFSRLTAQSLVASAREALAVGEALGDSVILMGTSMGGALILYLASEHPELKAVIVYSPLVEDFGHQLPFLFKPWGTKLLQLVNFKGKSEQHVERPTAAERQYWSENFHVNAYRSLAVLAQSTMHDSTFQKIRRPLFLGYYYRDSIHQDSTVSVAAELHMFDALATPAGEKEKKAFPRAGDHVIGSYIRSGDVDGVFRATADFLETRAGLQPAAQLRDTTAIAPPPARE</sequence>
<dbReference type="EMBL" id="BAABFN010000020">
    <property type="protein sequence ID" value="GAA4317298.1"/>
    <property type="molecule type" value="Genomic_DNA"/>
</dbReference>
<dbReference type="InterPro" id="IPR050266">
    <property type="entry name" value="AB_hydrolase_sf"/>
</dbReference>
<evidence type="ECO:0000259" key="2">
    <source>
        <dbReference type="Pfam" id="PF00561"/>
    </source>
</evidence>
<organism evidence="3 4">
    <name type="scientific">Compostibacter hankyongensis</name>
    <dbReference type="NCBI Taxonomy" id="1007089"/>
    <lineage>
        <taxon>Bacteria</taxon>
        <taxon>Pseudomonadati</taxon>
        <taxon>Bacteroidota</taxon>
        <taxon>Chitinophagia</taxon>
        <taxon>Chitinophagales</taxon>
        <taxon>Chitinophagaceae</taxon>
        <taxon>Compostibacter</taxon>
    </lineage>
</organism>
<dbReference type="PANTHER" id="PTHR43798:SF31">
    <property type="entry name" value="AB HYDROLASE SUPERFAMILY PROTEIN YCLE"/>
    <property type="match status" value="1"/>
</dbReference>
<reference evidence="4" key="1">
    <citation type="journal article" date="2019" name="Int. J. Syst. Evol. Microbiol.">
        <title>The Global Catalogue of Microorganisms (GCM) 10K type strain sequencing project: providing services to taxonomists for standard genome sequencing and annotation.</title>
        <authorList>
            <consortium name="The Broad Institute Genomics Platform"/>
            <consortium name="The Broad Institute Genome Sequencing Center for Infectious Disease"/>
            <person name="Wu L."/>
            <person name="Ma J."/>
        </authorList>
    </citation>
    <scope>NUCLEOTIDE SEQUENCE [LARGE SCALE GENOMIC DNA]</scope>
    <source>
        <strain evidence="4">JCM 17664</strain>
    </source>
</reference>
<accession>A0ABP8G4E0</accession>
<proteinExistence type="predicted"/>
<dbReference type="RefSeq" id="WP_344980655.1">
    <property type="nucleotide sequence ID" value="NZ_BAABFN010000020.1"/>
</dbReference>
<dbReference type="InterPro" id="IPR000073">
    <property type="entry name" value="AB_hydrolase_1"/>
</dbReference>
<keyword evidence="4" id="KW-1185">Reference proteome</keyword>
<keyword evidence="1 3" id="KW-0378">Hydrolase</keyword>
<dbReference type="PANTHER" id="PTHR43798">
    <property type="entry name" value="MONOACYLGLYCEROL LIPASE"/>
    <property type="match status" value="1"/>
</dbReference>
<dbReference type="SUPFAM" id="SSF53474">
    <property type="entry name" value="alpha/beta-Hydrolases"/>
    <property type="match status" value="1"/>
</dbReference>
<evidence type="ECO:0000313" key="3">
    <source>
        <dbReference type="EMBL" id="GAA4317298.1"/>
    </source>
</evidence>
<dbReference type="Proteomes" id="UP001501207">
    <property type="component" value="Unassembled WGS sequence"/>
</dbReference>
<dbReference type="Gene3D" id="3.40.50.1820">
    <property type="entry name" value="alpha/beta hydrolase"/>
    <property type="match status" value="1"/>
</dbReference>
<dbReference type="InterPro" id="IPR029058">
    <property type="entry name" value="AB_hydrolase_fold"/>
</dbReference>
<gene>
    <name evidence="3" type="ORF">GCM10023143_29270</name>
</gene>
<dbReference type="GO" id="GO:0016787">
    <property type="term" value="F:hydrolase activity"/>
    <property type="evidence" value="ECO:0007669"/>
    <property type="project" value="UniProtKB-KW"/>
</dbReference>
<comment type="caution">
    <text evidence="3">The sequence shown here is derived from an EMBL/GenBank/DDBJ whole genome shotgun (WGS) entry which is preliminary data.</text>
</comment>
<feature type="domain" description="AB hydrolase-1" evidence="2">
    <location>
        <begin position="80"/>
        <end position="283"/>
    </location>
</feature>